<organism evidence="1 2">
    <name type="scientific">Panagrolaimus superbus</name>
    <dbReference type="NCBI Taxonomy" id="310955"/>
    <lineage>
        <taxon>Eukaryota</taxon>
        <taxon>Metazoa</taxon>
        <taxon>Ecdysozoa</taxon>
        <taxon>Nematoda</taxon>
        <taxon>Chromadorea</taxon>
        <taxon>Rhabditida</taxon>
        <taxon>Tylenchina</taxon>
        <taxon>Panagrolaimomorpha</taxon>
        <taxon>Panagrolaimoidea</taxon>
        <taxon>Panagrolaimidae</taxon>
        <taxon>Panagrolaimus</taxon>
    </lineage>
</organism>
<sequence>MRILSNSILEKHPKTALVYRIFETKYNATQPKTKTDLKNMMESDEAFEFHHTSNDHSIEHLNEWFESPESDTESFPSIQFFKEYDSPKWEPQFVSKSDIPLFDIGFRYPRRDNTVLVNLEA</sequence>
<dbReference type="PANTHER" id="PTHR47411:SF3">
    <property type="entry name" value="I-BETA-1,3-N-ACETYLGLUCOSAMINYLTRANSFERASE"/>
    <property type="match status" value="1"/>
</dbReference>
<proteinExistence type="predicted"/>
<keyword evidence="1" id="KW-1185">Reference proteome</keyword>
<dbReference type="AlphaFoldDB" id="A0A914YSE5"/>
<dbReference type="Pfam" id="PF13896">
    <property type="entry name" value="Glyco_transf_49"/>
    <property type="match status" value="1"/>
</dbReference>
<reference evidence="2" key="1">
    <citation type="submission" date="2022-11" db="UniProtKB">
        <authorList>
            <consortium name="WormBaseParasite"/>
        </authorList>
    </citation>
    <scope>IDENTIFICATION</scope>
</reference>
<evidence type="ECO:0000313" key="2">
    <source>
        <dbReference type="WBParaSite" id="PSU_v2.g3089.t1"/>
    </source>
</evidence>
<accession>A0A914YSE5</accession>
<name>A0A914YSE5_9BILA</name>
<dbReference type="Proteomes" id="UP000887577">
    <property type="component" value="Unplaced"/>
</dbReference>
<dbReference type="WBParaSite" id="PSU_v2.g3089.t1">
    <property type="protein sequence ID" value="PSU_v2.g3089.t1"/>
    <property type="gene ID" value="PSU_v2.g3089"/>
</dbReference>
<protein>
    <submittedName>
        <fullName evidence="2">Uncharacterized protein</fullName>
    </submittedName>
</protein>
<evidence type="ECO:0000313" key="1">
    <source>
        <dbReference type="Proteomes" id="UP000887577"/>
    </source>
</evidence>
<dbReference type="PANTHER" id="PTHR47411">
    <property type="entry name" value="B3GNT1, BETA-1,3-N-ACETYLGUCOSAMINYLTRANSFERASE 1, HOMOLOG"/>
    <property type="match status" value="1"/>
</dbReference>